<dbReference type="STRING" id="1789224.BFG52_14515"/>
<dbReference type="InterPro" id="IPR007446">
    <property type="entry name" value="PilP"/>
</dbReference>
<reference evidence="2 3" key="1">
    <citation type="submission" date="2016-08" db="EMBL/GenBank/DDBJ databases">
        <authorList>
            <person name="Seilhamer J.J."/>
        </authorList>
    </citation>
    <scope>NUCLEOTIDE SEQUENCE [LARGE SCALE GENOMIC DNA]</scope>
    <source>
        <strain evidence="2 3">BRTC-1</strain>
    </source>
</reference>
<feature type="compositionally biased region" description="Low complexity" evidence="1">
    <location>
        <begin position="70"/>
        <end position="81"/>
    </location>
</feature>
<evidence type="ECO:0000313" key="2">
    <source>
        <dbReference type="EMBL" id="AOA59441.1"/>
    </source>
</evidence>
<dbReference type="PROSITE" id="PS51257">
    <property type="entry name" value="PROKAR_LIPOPROTEIN"/>
    <property type="match status" value="1"/>
</dbReference>
<gene>
    <name evidence="2" type="ORF">BFG52_14515</name>
</gene>
<dbReference type="Pfam" id="PF04351">
    <property type="entry name" value="PilP"/>
    <property type="match status" value="1"/>
</dbReference>
<dbReference type="AlphaFoldDB" id="A0A1B2M2S4"/>
<dbReference type="RefSeq" id="WP_067557793.1">
    <property type="nucleotide sequence ID" value="NZ_CP016895.1"/>
</dbReference>
<evidence type="ECO:0000313" key="3">
    <source>
        <dbReference type="Proteomes" id="UP000093391"/>
    </source>
</evidence>
<dbReference type="KEGG" id="ala:BFG52_14515"/>
<feature type="region of interest" description="Disordered" evidence="1">
    <location>
        <begin position="60"/>
        <end position="81"/>
    </location>
</feature>
<keyword evidence="3" id="KW-1185">Reference proteome</keyword>
<dbReference type="Proteomes" id="UP000093391">
    <property type="component" value="Chromosome"/>
</dbReference>
<dbReference type="EMBL" id="CP016895">
    <property type="protein sequence ID" value="AOA59441.1"/>
    <property type="molecule type" value="Genomic_DNA"/>
</dbReference>
<evidence type="ECO:0000256" key="1">
    <source>
        <dbReference type="SAM" id="MobiDB-lite"/>
    </source>
</evidence>
<dbReference type="Gene3D" id="2.30.30.830">
    <property type="match status" value="1"/>
</dbReference>
<organism evidence="2 3">
    <name type="scientific">Acinetobacter larvae</name>
    <dbReference type="NCBI Taxonomy" id="1789224"/>
    <lineage>
        <taxon>Bacteria</taxon>
        <taxon>Pseudomonadati</taxon>
        <taxon>Pseudomonadota</taxon>
        <taxon>Gammaproteobacteria</taxon>
        <taxon>Moraxellales</taxon>
        <taxon>Moraxellaceae</taxon>
        <taxon>Acinetobacter</taxon>
    </lineage>
</organism>
<protein>
    <recommendedName>
        <fullName evidence="4">Pilus assembly protein PilP</fullName>
    </recommendedName>
</protein>
<sequence>MKAWSDIALKTLLGLSVLGLVACESRVDVVNQKMTEIQARDQKAIQDTVNLHKAPQFRYTAPPRDPFIPSTWRTSTTSSDTQQNRALTHSLQDIELQHLHMKGVIAKSGQRMALLQSPDGELDLVGLGSLVGPNQGRVRHIDEDKVEIVEMSKNSPIIQYIHRQPNSVLSVESQTKPSIKPPQQGTEQAAPNASQPSEISKSVMPLQPAMPERLEEQ</sequence>
<feature type="region of interest" description="Disordered" evidence="1">
    <location>
        <begin position="169"/>
        <end position="217"/>
    </location>
</feature>
<feature type="compositionally biased region" description="Polar residues" evidence="1">
    <location>
        <begin position="169"/>
        <end position="200"/>
    </location>
</feature>
<accession>A0A1B2M2S4</accession>
<evidence type="ECO:0008006" key="4">
    <source>
        <dbReference type="Google" id="ProtNLM"/>
    </source>
</evidence>
<dbReference type="OrthoDB" id="5296580at2"/>
<name>A0A1B2M2S4_9GAMM</name>
<proteinExistence type="predicted"/>